<reference evidence="3 4" key="1">
    <citation type="submission" date="2022-06" db="EMBL/GenBank/DDBJ databases">
        <title>Endosaccharibacter gen. nov., sp. nov., endophytic bacteria isolated from sugarcane.</title>
        <authorList>
            <person name="Pitiwittayakul N."/>
            <person name="Yukphan P."/>
            <person name="Charoenyingcharoen P."/>
            <person name="Tanasupawat S."/>
        </authorList>
    </citation>
    <scope>NUCLEOTIDE SEQUENCE [LARGE SCALE GENOMIC DNA]</scope>
    <source>
        <strain evidence="3 4">KSS8</strain>
    </source>
</reference>
<dbReference type="PANTHER" id="PTHR30327:SF1">
    <property type="entry name" value="UPF0301 PROTEIN YQGE"/>
    <property type="match status" value="1"/>
</dbReference>
<comment type="similarity">
    <text evidence="1 2">Belongs to the UPF0301 (AlgH) family.</text>
</comment>
<sequence>MPVPQTAMTTGLTGQLLIAMPAMSDRTFAQTVIFLCAHSADDGAMGIVVNRHLPEPGFDDLMSQLEILPAPPRRRIALCAGGPMDGARGFVLHSSDWSGEGSLSVDDDVVLTASLDVLREIADGNGPRQALLALGHATWGPGQLESEIRQNVWLSAPADETILFGVDHDLKWRRALAGLGVDPLQLVADAGHA</sequence>
<evidence type="ECO:0000256" key="1">
    <source>
        <dbReference type="ARBA" id="ARBA00009600"/>
    </source>
</evidence>
<organism evidence="3 4">
    <name type="scientific">Endosaccharibacter trunci</name>
    <dbReference type="NCBI Taxonomy" id="2812733"/>
    <lineage>
        <taxon>Bacteria</taxon>
        <taxon>Pseudomonadati</taxon>
        <taxon>Pseudomonadota</taxon>
        <taxon>Alphaproteobacteria</taxon>
        <taxon>Acetobacterales</taxon>
        <taxon>Acetobacteraceae</taxon>
        <taxon>Endosaccharibacter</taxon>
    </lineage>
</organism>
<dbReference type="HAMAP" id="MF_00758">
    <property type="entry name" value="UPF0301"/>
    <property type="match status" value="1"/>
</dbReference>
<dbReference type="NCBIfam" id="NF001268">
    <property type="entry name" value="PRK00228.1-4"/>
    <property type="match status" value="1"/>
</dbReference>
<proteinExistence type="inferred from homology"/>
<dbReference type="Gene3D" id="3.40.1740.10">
    <property type="entry name" value="VC0467-like"/>
    <property type="match status" value="1"/>
</dbReference>
<protein>
    <recommendedName>
        <fullName evidence="2">UPF0301 protein NFI95_00190</fullName>
    </recommendedName>
</protein>
<keyword evidence="4" id="KW-1185">Reference proteome</keyword>
<dbReference type="Proteomes" id="UP001524587">
    <property type="component" value="Unassembled WGS sequence"/>
</dbReference>
<dbReference type="InterPro" id="IPR003774">
    <property type="entry name" value="AlgH-like"/>
</dbReference>
<evidence type="ECO:0000313" key="4">
    <source>
        <dbReference type="Proteomes" id="UP001524587"/>
    </source>
</evidence>
<dbReference type="PANTHER" id="PTHR30327">
    <property type="entry name" value="UNCHARACTERIZED PROTEIN YQGE"/>
    <property type="match status" value="1"/>
</dbReference>
<comment type="caution">
    <text evidence="3">The sequence shown here is derived from an EMBL/GenBank/DDBJ whole genome shotgun (WGS) entry which is preliminary data.</text>
</comment>
<accession>A0ABT1W1X3</accession>
<evidence type="ECO:0000256" key="2">
    <source>
        <dbReference type="HAMAP-Rule" id="MF_00758"/>
    </source>
</evidence>
<evidence type="ECO:0000313" key="3">
    <source>
        <dbReference type="EMBL" id="MCQ8276868.1"/>
    </source>
</evidence>
<dbReference type="EMBL" id="JAMSKV010000001">
    <property type="protein sequence ID" value="MCQ8276868.1"/>
    <property type="molecule type" value="Genomic_DNA"/>
</dbReference>
<name>A0ABT1W1X3_9PROT</name>
<dbReference type="SUPFAM" id="SSF143456">
    <property type="entry name" value="VC0467-like"/>
    <property type="match status" value="1"/>
</dbReference>
<dbReference type="RefSeq" id="WP_422862317.1">
    <property type="nucleotide sequence ID" value="NZ_JAMSKV010000001.1"/>
</dbReference>
<gene>
    <name evidence="3" type="ORF">NFI95_00190</name>
</gene>
<dbReference type="Pfam" id="PF02622">
    <property type="entry name" value="DUF179"/>
    <property type="match status" value="1"/>
</dbReference>